<dbReference type="PROSITE" id="PS50219">
    <property type="entry name" value="CNH"/>
    <property type="match status" value="1"/>
</dbReference>
<dbReference type="OrthoDB" id="2272012at2759"/>
<dbReference type="PANTHER" id="PTHR46572">
    <property type="entry name" value="RHO1 GDP-GTP EXCHANGE PROTEIN 1-RELATED"/>
    <property type="match status" value="1"/>
</dbReference>
<reference evidence="5 6" key="1">
    <citation type="journal article" date="2020" name="ISME J.">
        <title>Uncovering the hidden diversity of litter-decomposition mechanisms in mushroom-forming fungi.</title>
        <authorList>
            <person name="Floudas D."/>
            <person name="Bentzer J."/>
            <person name="Ahren D."/>
            <person name="Johansson T."/>
            <person name="Persson P."/>
            <person name="Tunlid A."/>
        </authorList>
    </citation>
    <scope>NUCLEOTIDE SEQUENCE [LARGE SCALE GENOMIC DNA]</scope>
    <source>
        <strain evidence="5 6">CBS 146.42</strain>
    </source>
</reference>
<dbReference type="SUPFAM" id="SSF50729">
    <property type="entry name" value="PH domain-like"/>
    <property type="match status" value="1"/>
</dbReference>
<dbReference type="InterPro" id="IPR000219">
    <property type="entry name" value="DH_dom"/>
</dbReference>
<dbReference type="Proteomes" id="UP000559027">
    <property type="component" value="Unassembled WGS sequence"/>
</dbReference>
<feature type="domain" description="CNH" evidence="4">
    <location>
        <begin position="587"/>
        <end position="890"/>
    </location>
</feature>
<dbReference type="InterPro" id="IPR001180">
    <property type="entry name" value="CNH_dom"/>
</dbReference>
<dbReference type="InterPro" id="IPR052233">
    <property type="entry name" value="Rho-type_GEFs"/>
</dbReference>
<sequence length="940" mass="106644">MPNNRNLRADPPIPRSSNSVVHHNNPSQIFPGAGLDFASREGSQSFLPNPWNDSQDRTRSRVRSMNERQHPHSETSNRFMNHDPNPSLSFPEPLLSPPSLVNPSLSIPSRSLQHRYSTGDLRSQSQVPIPLHEYSDEFSHQGTKEFEHNPEFRDEDRKEISGSSSDLDAMLSRFQDGQLDDQDQEWHRLVSKEAQEALGKHEVRRQSIIFEIIKGERDYVADLELVQLLFIDGLSTARPQILPRESLSAFVGNVFGNFHEILTLHRQLLYTLFERQREQHPVLQTVADIILDRAVRTEFRSAYEIYIKHYPLAESYHRKELKRNSAYEQFIQSISDNPRVRKRDLITFLSRPVTRLPRLTLLLEETLKTTEKDYEHPDLETLPLLLGILRDCIKSTQPGIEAAESKVKFWTLCESLVYQKGEIIDMDLYDQSRTLVHSSPVTRRVRSESGFHEEWDDLVASLLDNYWKRSSGIPRQLNDISYHGFEDTPDMRKEKIEGGLLDSLRSHLVPIYPFTVFHSSSRSTRRYTLYVASEAQRLKWKNVLSEAIALHQLREDSTKWFDPQNITSSYFRVPAQLATPSRGQGVTGRISSAVPFTFAGRKFLAVGCPAGIFVSVAGREAALQATARGVFNRFIVYSESTVVSYSLELLTRLALGQTTPEMLDASMENLGSSESNIILCKCMQMDGKALVIYASKRRLSSSLNVQIMEAVDQAEMESMARTRKNTRVLSFRSFGEPGFVPRDAFDVIALTKNIAICTQDGIVIADPTNLAQSAATLVPNFQDAGSSPSLSMLKDRLKDARPLGLARIDANELLLIYDSVGCYITKRGIPSRSNGYIRWETQASGFAHRGNHILLISSQFIEIRNINTGRIAQVIEDVDMRLMHSGYATTDRNDRVLVAMRGNPKEDSTADRIVELVETVEYVPQSAVSVAPDIWDEWDM</sequence>
<evidence type="ECO:0000256" key="1">
    <source>
        <dbReference type="ARBA" id="ARBA00022658"/>
    </source>
</evidence>
<evidence type="ECO:0000256" key="2">
    <source>
        <dbReference type="SAM" id="MobiDB-lite"/>
    </source>
</evidence>
<feature type="compositionally biased region" description="Low complexity" evidence="2">
    <location>
        <begin position="86"/>
        <end position="96"/>
    </location>
</feature>
<evidence type="ECO:0000313" key="5">
    <source>
        <dbReference type="EMBL" id="KAF5359183.1"/>
    </source>
</evidence>
<dbReference type="SMART" id="SM00325">
    <property type="entry name" value="RhoGEF"/>
    <property type="match status" value="1"/>
</dbReference>
<dbReference type="PANTHER" id="PTHR46572:SF1">
    <property type="entry name" value="RHO1 GUANINE NUCLEOTIDE EXCHANGE FACTOR TUS1"/>
    <property type="match status" value="1"/>
</dbReference>
<dbReference type="InterPro" id="IPR035899">
    <property type="entry name" value="DBL_dom_sf"/>
</dbReference>
<accession>A0A8H5LJB9</accession>
<evidence type="ECO:0008006" key="7">
    <source>
        <dbReference type="Google" id="ProtNLM"/>
    </source>
</evidence>
<keyword evidence="6" id="KW-1185">Reference proteome</keyword>
<evidence type="ECO:0000259" key="4">
    <source>
        <dbReference type="PROSITE" id="PS50219"/>
    </source>
</evidence>
<evidence type="ECO:0000313" key="6">
    <source>
        <dbReference type="Proteomes" id="UP000559027"/>
    </source>
</evidence>
<dbReference type="Pfam" id="PF00780">
    <property type="entry name" value="CNH"/>
    <property type="match status" value="1"/>
</dbReference>
<dbReference type="PROSITE" id="PS50010">
    <property type="entry name" value="DH_2"/>
    <property type="match status" value="1"/>
</dbReference>
<dbReference type="AlphaFoldDB" id="A0A8H5LJB9"/>
<evidence type="ECO:0000259" key="3">
    <source>
        <dbReference type="PROSITE" id="PS50010"/>
    </source>
</evidence>
<feature type="compositionally biased region" description="Basic and acidic residues" evidence="2">
    <location>
        <begin position="54"/>
        <end position="75"/>
    </location>
</feature>
<dbReference type="Pfam" id="PF00621">
    <property type="entry name" value="RhoGEF"/>
    <property type="match status" value="1"/>
</dbReference>
<feature type="region of interest" description="Disordered" evidence="2">
    <location>
        <begin position="1"/>
        <end position="96"/>
    </location>
</feature>
<proteinExistence type="predicted"/>
<organism evidence="5 6">
    <name type="scientific">Leucocoprinus leucothites</name>
    <dbReference type="NCBI Taxonomy" id="201217"/>
    <lineage>
        <taxon>Eukaryota</taxon>
        <taxon>Fungi</taxon>
        <taxon>Dikarya</taxon>
        <taxon>Basidiomycota</taxon>
        <taxon>Agaricomycotina</taxon>
        <taxon>Agaricomycetes</taxon>
        <taxon>Agaricomycetidae</taxon>
        <taxon>Agaricales</taxon>
        <taxon>Agaricineae</taxon>
        <taxon>Agaricaceae</taxon>
        <taxon>Leucocoprinus</taxon>
    </lineage>
</organism>
<feature type="domain" description="DH" evidence="3">
    <location>
        <begin position="204"/>
        <end position="399"/>
    </location>
</feature>
<protein>
    <recommendedName>
        <fullName evidence="7">Rho1 guanine nucleotide exchange factor 1</fullName>
    </recommendedName>
</protein>
<feature type="region of interest" description="Disordered" evidence="2">
    <location>
        <begin position="136"/>
        <end position="164"/>
    </location>
</feature>
<gene>
    <name evidence="5" type="ORF">D9756_003436</name>
</gene>
<feature type="compositionally biased region" description="Polar residues" evidence="2">
    <location>
        <begin position="41"/>
        <end position="53"/>
    </location>
</feature>
<dbReference type="EMBL" id="JAACJO010000004">
    <property type="protein sequence ID" value="KAF5359183.1"/>
    <property type="molecule type" value="Genomic_DNA"/>
</dbReference>
<feature type="compositionally biased region" description="Low complexity" evidence="2">
    <location>
        <begin position="16"/>
        <end position="25"/>
    </location>
</feature>
<comment type="caution">
    <text evidence="5">The sequence shown here is derived from an EMBL/GenBank/DDBJ whole genome shotgun (WGS) entry which is preliminary data.</text>
</comment>
<dbReference type="Gene3D" id="1.20.900.10">
    <property type="entry name" value="Dbl homology (DH) domain"/>
    <property type="match status" value="1"/>
</dbReference>
<feature type="compositionally biased region" description="Basic and acidic residues" evidence="2">
    <location>
        <begin position="136"/>
        <end position="160"/>
    </location>
</feature>
<dbReference type="GO" id="GO:0005085">
    <property type="term" value="F:guanyl-nucleotide exchange factor activity"/>
    <property type="evidence" value="ECO:0007669"/>
    <property type="project" value="UniProtKB-KW"/>
</dbReference>
<dbReference type="SUPFAM" id="SSF48065">
    <property type="entry name" value="DBL homology domain (DH-domain)"/>
    <property type="match status" value="1"/>
</dbReference>
<keyword evidence="1" id="KW-0344">Guanine-nucleotide releasing factor</keyword>
<name>A0A8H5LJB9_9AGAR</name>